<organism evidence="1 2">
    <name type="scientific">Xanthomonas floridensis</name>
    <dbReference type="NCBI Taxonomy" id="1843580"/>
    <lineage>
        <taxon>Bacteria</taxon>
        <taxon>Pseudomonadati</taxon>
        <taxon>Pseudomonadota</taxon>
        <taxon>Gammaproteobacteria</taxon>
        <taxon>Lysobacterales</taxon>
        <taxon>Lysobacteraceae</taxon>
        <taxon>Xanthomonas</taxon>
    </lineage>
</organism>
<dbReference type="EMBL" id="JAYFSO010000062">
    <property type="protein sequence ID" value="MEA5126537.1"/>
    <property type="molecule type" value="Genomic_DNA"/>
</dbReference>
<sequence>MSRVVKEIRATGTSGKVAGKPFFAVARGGKYTLHSEDLAAKSGKPLRYGVNKVLVDTLEEAADLLATGSFHIRVYNAEHKQSNLRAPDQVVVT</sequence>
<dbReference type="RefSeq" id="WP_153042002.1">
    <property type="nucleotide sequence ID" value="NZ_JAYFSN010000064.1"/>
</dbReference>
<evidence type="ECO:0000313" key="2">
    <source>
        <dbReference type="Proteomes" id="UP001303614"/>
    </source>
</evidence>
<protein>
    <submittedName>
        <fullName evidence="1">Uncharacterized protein</fullName>
    </submittedName>
</protein>
<evidence type="ECO:0000313" key="1">
    <source>
        <dbReference type="EMBL" id="MEA5126537.1"/>
    </source>
</evidence>
<name>A0ABU5Q4F4_9XANT</name>
<comment type="caution">
    <text evidence="1">The sequence shown here is derived from an EMBL/GenBank/DDBJ whole genome shotgun (WGS) entry which is preliminary data.</text>
</comment>
<keyword evidence="2" id="KW-1185">Reference proteome</keyword>
<gene>
    <name evidence="1" type="ORF">VB146_22385</name>
</gene>
<proteinExistence type="predicted"/>
<reference evidence="1 2" key="1">
    <citation type="submission" date="2023-12" db="EMBL/GenBank/DDBJ databases">
        <title>Genome sequencing of Xanthomonas floridensis.</title>
        <authorList>
            <person name="Greer S."/>
            <person name="Harrison J."/>
            <person name="Grant M."/>
            <person name="Vicente J."/>
            <person name="Studholme D."/>
        </authorList>
    </citation>
    <scope>NUCLEOTIDE SEQUENCE [LARGE SCALE GENOMIC DNA]</scope>
    <source>
        <strain evidence="1 2">WHRI 8848</strain>
    </source>
</reference>
<accession>A0ABU5Q4F4</accession>
<dbReference type="Proteomes" id="UP001303614">
    <property type="component" value="Unassembled WGS sequence"/>
</dbReference>